<feature type="transmembrane region" description="Helical" evidence="7">
    <location>
        <begin position="12"/>
        <end position="32"/>
    </location>
</feature>
<evidence type="ECO:0000256" key="6">
    <source>
        <dbReference type="ARBA" id="ARBA00023136"/>
    </source>
</evidence>
<dbReference type="InterPro" id="IPR050925">
    <property type="entry name" value="Rhomboid_protease_S54"/>
</dbReference>
<evidence type="ECO:0000259" key="8">
    <source>
        <dbReference type="Pfam" id="PF01694"/>
    </source>
</evidence>
<comment type="similarity">
    <text evidence="2">Belongs to the peptidase S54 family.</text>
</comment>
<dbReference type="Proteomes" id="UP000294911">
    <property type="component" value="Unassembled WGS sequence"/>
</dbReference>
<comment type="caution">
    <text evidence="9">The sequence shown here is derived from an EMBL/GenBank/DDBJ whole genome shotgun (WGS) entry which is preliminary data.</text>
</comment>
<evidence type="ECO:0000313" key="9">
    <source>
        <dbReference type="EMBL" id="TCP54044.1"/>
    </source>
</evidence>
<feature type="transmembrane region" description="Helical" evidence="7">
    <location>
        <begin position="121"/>
        <end position="143"/>
    </location>
</feature>
<keyword evidence="3 7" id="KW-0812">Transmembrane</keyword>
<name>A0A4R2QXI4_9PSEU</name>
<dbReference type="GO" id="GO:0006508">
    <property type="term" value="P:proteolysis"/>
    <property type="evidence" value="ECO:0007669"/>
    <property type="project" value="UniProtKB-KW"/>
</dbReference>
<protein>
    <submittedName>
        <fullName evidence="9">Membrane associated rhomboid family serine protease</fullName>
    </submittedName>
</protein>
<dbReference type="SUPFAM" id="SSF144091">
    <property type="entry name" value="Rhomboid-like"/>
    <property type="match status" value="1"/>
</dbReference>
<organism evidence="9 10">
    <name type="scientific">Tamaricihabitans halophyticus</name>
    <dbReference type="NCBI Taxonomy" id="1262583"/>
    <lineage>
        <taxon>Bacteria</taxon>
        <taxon>Bacillati</taxon>
        <taxon>Actinomycetota</taxon>
        <taxon>Actinomycetes</taxon>
        <taxon>Pseudonocardiales</taxon>
        <taxon>Pseudonocardiaceae</taxon>
        <taxon>Tamaricihabitans</taxon>
    </lineage>
</organism>
<dbReference type="GO" id="GO:0004252">
    <property type="term" value="F:serine-type endopeptidase activity"/>
    <property type="evidence" value="ECO:0007669"/>
    <property type="project" value="InterPro"/>
</dbReference>
<dbReference type="AlphaFoldDB" id="A0A4R2QXI4"/>
<evidence type="ECO:0000256" key="7">
    <source>
        <dbReference type="SAM" id="Phobius"/>
    </source>
</evidence>
<gene>
    <name evidence="9" type="ORF">EV191_10384</name>
</gene>
<keyword evidence="9" id="KW-0645">Protease</keyword>
<evidence type="ECO:0000256" key="5">
    <source>
        <dbReference type="ARBA" id="ARBA00022989"/>
    </source>
</evidence>
<keyword evidence="10" id="KW-1185">Reference proteome</keyword>
<dbReference type="Gene3D" id="1.20.1540.10">
    <property type="entry name" value="Rhomboid-like"/>
    <property type="match status" value="1"/>
</dbReference>
<dbReference type="EMBL" id="SLXQ01000003">
    <property type="protein sequence ID" value="TCP54044.1"/>
    <property type="molecule type" value="Genomic_DNA"/>
</dbReference>
<comment type="subcellular location">
    <subcellularLocation>
        <location evidence="1">Membrane</location>
        <topology evidence="1">Multi-pass membrane protein</topology>
    </subcellularLocation>
</comment>
<feature type="domain" description="Peptidase S54 rhomboid" evidence="8">
    <location>
        <begin position="56"/>
        <end position="183"/>
    </location>
</feature>
<feature type="transmembrane region" description="Helical" evidence="7">
    <location>
        <begin position="150"/>
        <end position="167"/>
    </location>
</feature>
<evidence type="ECO:0000256" key="4">
    <source>
        <dbReference type="ARBA" id="ARBA00022801"/>
    </source>
</evidence>
<dbReference type="InterPro" id="IPR035952">
    <property type="entry name" value="Rhomboid-like_sf"/>
</dbReference>
<dbReference type="PANTHER" id="PTHR43731">
    <property type="entry name" value="RHOMBOID PROTEASE"/>
    <property type="match status" value="1"/>
</dbReference>
<feature type="transmembrane region" description="Helical" evidence="7">
    <location>
        <begin position="173"/>
        <end position="190"/>
    </location>
</feature>
<evidence type="ECO:0000256" key="1">
    <source>
        <dbReference type="ARBA" id="ARBA00004141"/>
    </source>
</evidence>
<sequence>MAGAAVQTRPIVVPILIAVNLAIFAITAAQAGDLLNNFRSSLFAQWQLWPPVVASGEWWRMLTSGFLHYGPLHLAMNMLALWILGRDLEVLLGKLRFCALYALSLLGGGVAVYLFGDMSTAVAGASGAVFGLMGGLVVAIWRLKLNGTQLYVLLAVNLIISFSIPGISMLGHIGGLVIGALCAGGMLFAPRARRSQVQWATVGLLLVLLVALFITRDAMLGEYICPEDGYCYQPSGFGV</sequence>
<dbReference type="InterPro" id="IPR022764">
    <property type="entry name" value="Peptidase_S54_rhomboid_dom"/>
</dbReference>
<dbReference type="PANTHER" id="PTHR43731:SF14">
    <property type="entry name" value="PRESENILIN-ASSOCIATED RHOMBOID-LIKE PROTEIN, MITOCHONDRIAL"/>
    <property type="match status" value="1"/>
</dbReference>
<evidence type="ECO:0000256" key="2">
    <source>
        <dbReference type="ARBA" id="ARBA00009045"/>
    </source>
</evidence>
<keyword evidence="5 7" id="KW-1133">Transmembrane helix</keyword>
<keyword evidence="6 7" id="KW-0472">Membrane</keyword>
<accession>A0A4R2QXI4</accession>
<feature type="transmembrane region" description="Helical" evidence="7">
    <location>
        <begin position="197"/>
        <end position="214"/>
    </location>
</feature>
<feature type="transmembrane region" description="Helical" evidence="7">
    <location>
        <begin position="66"/>
        <end position="85"/>
    </location>
</feature>
<dbReference type="GO" id="GO:0016020">
    <property type="term" value="C:membrane"/>
    <property type="evidence" value="ECO:0007669"/>
    <property type="project" value="UniProtKB-SubCell"/>
</dbReference>
<dbReference type="Pfam" id="PF01694">
    <property type="entry name" value="Rhomboid"/>
    <property type="match status" value="1"/>
</dbReference>
<feature type="transmembrane region" description="Helical" evidence="7">
    <location>
        <begin position="97"/>
        <end position="115"/>
    </location>
</feature>
<keyword evidence="4" id="KW-0378">Hydrolase</keyword>
<evidence type="ECO:0000313" key="10">
    <source>
        <dbReference type="Proteomes" id="UP000294911"/>
    </source>
</evidence>
<evidence type="ECO:0000256" key="3">
    <source>
        <dbReference type="ARBA" id="ARBA00022692"/>
    </source>
</evidence>
<proteinExistence type="inferred from homology"/>
<reference evidence="9 10" key="1">
    <citation type="submission" date="2019-03" db="EMBL/GenBank/DDBJ databases">
        <title>Genomic Encyclopedia of Type Strains, Phase IV (KMG-IV): sequencing the most valuable type-strain genomes for metagenomic binning, comparative biology and taxonomic classification.</title>
        <authorList>
            <person name="Goeker M."/>
        </authorList>
    </citation>
    <scope>NUCLEOTIDE SEQUENCE [LARGE SCALE GENOMIC DNA]</scope>
    <source>
        <strain evidence="9 10">DSM 45765</strain>
    </source>
</reference>